<feature type="non-terminal residue" evidence="2">
    <location>
        <position position="68"/>
    </location>
</feature>
<evidence type="ECO:0000313" key="2">
    <source>
        <dbReference type="EMBL" id="SBS45423.1"/>
    </source>
</evidence>
<evidence type="ECO:0000256" key="1">
    <source>
        <dbReference type="SAM" id="MobiDB-lite"/>
    </source>
</evidence>
<proteinExistence type="predicted"/>
<reference evidence="2" key="1">
    <citation type="submission" date="2016-05" db="EMBL/GenBank/DDBJ databases">
        <authorList>
            <person name="Lavstsen T."/>
            <person name="Jespersen J.S."/>
        </authorList>
    </citation>
    <scope>NUCLEOTIDE SEQUENCE</scope>
    <source>
        <tissue evidence="2">Brain</tissue>
    </source>
</reference>
<organism evidence="2">
    <name type="scientific">Nothobranchius furzeri</name>
    <name type="common">Turquoise killifish</name>
    <dbReference type="NCBI Taxonomy" id="105023"/>
    <lineage>
        <taxon>Eukaryota</taxon>
        <taxon>Metazoa</taxon>
        <taxon>Chordata</taxon>
        <taxon>Craniata</taxon>
        <taxon>Vertebrata</taxon>
        <taxon>Euteleostomi</taxon>
        <taxon>Actinopterygii</taxon>
        <taxon>Neopterygii</taxon>
        <taxon>Teleostei</taxon>
        <taxon>Neoteleostei</taxon>
        <taxon>Acanthomorphata</taxon>
        <taxon>Ovalentaria</taxon>
        <taxon>Atherinomorphae</taxon>
        <taxon>Cyprinodontiformes</taxon>
        <taxon>Nothobranchiidae</taxon>
        <taxon>Nothobranchius</taxon>
    </lineage>
</organism>
<feature type="region of interest" description="Disordered" evidence="1">
    <location>
        <begin position="1"/>
        <end position="25"/>
    </location>
</feature>
<accession>A0A1A8UE65</accession>
<dbReference type="EMBL" id="HAEJ01004966">
    <property type="protein sequence ID" value="SBS45423.1"/>
    <property type="molecule type" value="Transcribed_RNA"/>
</dbReference>
<name>A0A1A8UE65_NOTFU</name>
<protein>
    <submittedName>
        <fullName evidence="2">Uncharacterized protein</fullName>
    </submittedName>
</protein>
<reference evidence="2" key="2">
    <citation type="submission" date="2016-06" db="EMBL/GenBank/DDBJ databases">
        <title>The genome of a short-lived fish provides insights into sex chromosome evolution and the genetic control of aging.</title>
        <authorList>
            <person name="Reichwald K."/>
            <person name="Felder M."/>
            <person name="Petzold A."/>
            <person name="Koch P."/>
            <person name="Groth M."/>
            <person name="Platzer M."/>
        </authorList>
    </citation>
    <scope>NUCLEOTIDE SEQUENCE</scope>
    <source>
        <tissue evidence="2">Brain</tissue>
    </source>
</reference>
<feature type="compositionally biased region" description="Basic and acidic residues" evidence="1">
    <location>
        <begin position="1"/>
        <end position="22"/>
    </location>
</feature>
<dbReference type="AlphaFoldDB" id="A0A1A8UE65"/>
<feature type="non-terminal residue" evidence="2">
    <location>
        <position position="1"/>
    </location>
</feature>
<sequence>NKHPSSKADFHPRTSRDQEAKHPRVRRSFWAVPVKKVRREPEKHLPITIQQRIMKERITLETRGFFLM</sequence>
<gene>
    <name evidence="2" type="primary">Nfu_g_1_014955</name>
</gene>